<evidence type="ECO:0000256" key="1">
    <source>
        <dbReference type="SAM" id="MobiDB-lite"/>
    </source>
</evidence>
<feature type="region of interest" description="Disordered" evidence="1">
    <location>
        <begin position="1"/>
        <end position="47"/>
    </location>
</feature>
<keyword evidence="3" id="KW-1185">Reference proteome</keyword>
<evidence type="ECO:0008006" key="4">
    <source>
        <dbReference type="Google" id="ProtNLM"/>
    </source>
</evidence>
<organism evidence="2 3">
    <name type="scientific">Salinicola rhizosphaerae</name>
    <dbReference type="NCBI Taxonomy" id="1443141"/>
    <lineage>
        <taxon>Bacteria</taxon>
        <taxon>Pseudomonadati</taxon>
        <taxon>Pseudomonadota</taxon>
        <taxon>Gammaproteobacteria</taxon>
        <taxon>Oceanospirillales</taxon>
        <taxon>Halomonadaceae</taxon>
        <taxon>Salinicola</taxon>
    </lineage>
</organism>
<sequence>MRDSASLDPASAAVCDDYMTASPSPEPPASRSSSVDAATGTSTPSQLPAILAGPIVRRTRPHQLVLWLVTSCPLSLRLTLTPSGTTETPATHELDEATTQLRLGAHAWLQLIDLRLAAPLAEDERISYDLSYRRDDDPAASGWRSMTEWFPDCGYGDAPLPDIVLRSRYDDLLHGSCRKPHHESADGLARADRWLGERHTRPDQRPAALLLTGDQIYADDVAGPMLGAIHALIARLGLFDESLEGTDIDSGETLYARNETYYHRDDLLPAIESTEALREKFFGGARKPIFTTASAENHLITFAEVIAMYLLVWSPTPWQVIAVEPPALDETERERYAREQKALAGFVDGLPQVARVLAHLPTLMIFDDHDVTDDWNLTAAWEAAVYEHPFSRRIVGNALIAYLLCQGWGNDPDAVVGPLEATRRWLETVDAGRLDRAAHNALVTELLRFNGWGYVVDATPKLVVLDTRTRRWRSERHRPSGLMDWEALSEFQQELLGEPSVIIVSPAPVFGVKLIEGIQRVFTWFGKPLMVDAENWMAHPGAAHTMLNILRHSRTPQRYVILSGDVHYSFVYAITIRQRSFDVLAGQPSEMKRKARGAQNWRHNLGLGENSSTAQHSDSLAQVAGPRMWQITSSGLKNTFPDSLLDWFDRLNRWLYAPWSPLNWLTKRRRMLVEPFCPVRRSRGERLWNRAGVGHVQLNENGTPRTITQLGADEVDSRFEPDA</sequence>
<feature type="compositionally biased region" description="Polar residues" evidence="1">
    <location>
        <begin position="35"/>
        <end position="46"/>
    </location>
</feature>
<dbReference type="PANTHER" id="PTHR37031">
    <property type="entry name" value="METALLOPHOSPHATASE BINDING DOMAIN PROTEIN"/>
    <property type="match status" value="1"/>
</dbReference>
<dbReference type="PANTHER" id="PTHR37031:SF2">
    <property type="entry name" value="PHOD-LIKE PHOSPHATASE METALLOPHOSPHATASE DOMAIN-CONTAINING PROTEIN"/>
    <property type="match status" value="1"/>
</dbReference>
<evidence type="ECO:0000313" key="2">
    <source>
        <dbReference type="EMBL" id="GHB19441.1"/>
    </source>
</evidence>
<comment type="caution">
    <text evidence="2">The sequence shown here is derived from an EMBL/GenBank/DDBJ whole genome shotgun (WGS) entry which is preliminary data.</text>
</comment>
<dbReference type="InterPro" id="IPR029052">
    <property type="entry name" value="Metallo-depent_PP-like"/>
</dbReference>
<accession>A0ABQ3E1G9</accession>
<name>A0ABQ3E1G9_9GAMM</name>
<gene>
    <name evidence="2" type="ORF">GCM10009038_17640</name>
</gene>
<dbReference type="SUPFAM" id="SSF56300">
    <property type="entry name" value="Metallo-dependent phosphatases"/>
    <property type="match status" value="1"/>
</dbReference>
<evidence type="ECO:0000313" key="3">
    <source>
        <dbReference type="Proteomes" id="UP000646745"/>
    </source>
</evidence>
<reference evidence="3" key="1">
    <citation type="journal article" date="2019" name="Int. J. Syst. Evol. Microbiol.">
        <title>The Global Catalogue of Microorganisms (GCM) 10K type strain sequencing project: providing services to taxonomists for standard genome sequencing and annotation.</title>
        <authorList>
            <consortium name="The Broad Institute Genomics Platform"/>
            <consortium name="The Broad Institute Genome Sequencing Center for Infectious Disease"/>
            <person name="Wu L."/>
            <person name="Ma J."/>
        </authorList>
    </citation>
    <scope>NUCLEOTIDE SEQUENCE [LARGE SCALE GENOMIC DNA]</scope>
    <source>
        <strain evidence="3">KCTC 32998</strain>
    </source>
</reference>
<dbReference type="InterPro" id="IPR038607">
    <property type="entry name" value="PhoD-like_sf"/>
</dbReference>
<protein>
    <recommendedName>
        <fullName evidence="4">Alkaline phosphatase family protein</fullName>
    </recommendedName>
</protein>
<proteinExistence type="predicted"/>
<dbReference type="Proteomes" id="UP000646745">
    <property type="component" value="Unassembled WGS sequence"/>
</dbReference>
<dbReference type="Gene3D" id="3.60.21.70">
    <property type="entry name" value="PhoD-like phosphatase"/>
    <property type="match status" value="1"/>
</dbReference>
<dbReference type="EMBL" id="BMZI01000004">
    <property type="protein sequence ID" value="GHB19441.1"/>
    <property type="molecule type" value="Genomic_DNA"/>
</dbReference>